<dbReference type="EMBL" id="UYSU01040459">
    <property type="protein sequence ID" value="VDM02320.1"/>
    <property type="molecule type" value="Genomic_DNA"/>
</dbReference>
<evidence type="ECO:0000313" key="3">
    <source>
        <dbReference type="WBParaSite" id="SSLN_0001653701-mRNA-1"/>
    </source>
</evidence>
<reference evidence="1 2" key="2">
    <citation type="submission" date="2018-11" db="EMBL/GenBank/DDBJ databases">
        <authorList>
            <consortium name="Pathogen Informatics"/>
        </authorList>
    </citation>
    <scope>NUCLEOTIDE SEQUENCE [LARGE SCALE GENOMIC DNA]</scope>
    <source>
        <strain evidence="1 2">NST_G2</strain>
    </source>
</reference>
<evidence type="ECO:0000313" key="2">
    <source>
        <dbReference type="Proteomes" id="UP000275846"/>
    </source>
</evidence>
<sequence length="81" mass="8402">MLQPVEVMNGPEDFRSLFNVDLGVSLDGALAPCGNTEENQPDAVTAKTKHVVTVQPEGKLPSANVASVLVGLQTLVAIAST</sequence>
<name>A0A183THI6_SCHSO</name>
<proteinExistence type="predicted"/>
<dbReference type="AlphaFoldDB" id="A0A183THI6"/>
<evidence type="ECO:0000313" key="1">
    <source>
        <dbReference type="EMBL" id="VDM02320.1"/>
    </source>
</evidence>
<dbReference type="Proteomes" id="UP000275846">
    <property type="component" value="Unassembled WGS sequence"/>
</dbReference>
<dbReference type="WBParaSite" id="SSLN_0001653701-mRNA-1">
    <property type="protein sequence ID" value="SSLN_0001653701-mRNA-1"/>
    <property type="gene ID" value="SSLN_0001653701"/>
</dbReference>
<accession>A0A183THI6</accession>
<gene>
    <name evidence="1" type="ORF">SSLN_LOCUS15934</name>
</gene>
<protein>
    <submittedName>
        <fullName evidence="1 3">Uncharacterized protein</fullName>
    </submittedName>
</protein>
<reference evidence="3" key="1">
    <citation type="submission" date="2016-06" db="UniProtKB">
        <authorList>
            <consortium name="WormBaseParasite"/>
        </authorList>
    </citation>
    <scope>IDENTIFICATION</scope>
</reference>
<organism evidence="3">
    <name type="scientific">Schistocephalus solidus</name>
    <name type="common">Tapeworm</name>
    <dbReference type="NCBI Taxonomy" id="70667"/>
    <lineage>
        <taxon>Eukaryota</taxon>
        <taxon>Metazoa</taxon>
        <taxon>Spiralia</taxon>
        <taxon>Lophotrochozoa</taxon>
        <taxon>Platyhelminthes</taxon>
        <taxon>Cestoda</taxon>
        <taxon>Eucestoda</taxon>
        <taxon>Diphyllobothriidea</taxon>
        <taxon>Diphyllobothriidae</taxon>
        <taxon>Schistocephalus</taxon>
    </lineage>
</organism>
<keyword evidence="2" id="KW-1185">Reference proteome</keyword>